<dbReference type="OrthoDB" id="251770at2759"/>
<evidence type="ECO:0000313" key="1">
    <source>
        <dbReference type="EMBL" id="KAF9682661.1"/>
    </source>
</evidence>
<reference evidence="1 2" key="1">
    <citation type="submission" date="2020-10" db="EMBL/GenBank/DDBJ databases">
        <title>Plant Genome Project.</title>
        <authorList>
            <person name="Zhang R.-G."/>
        </authorList>
    </citation>
    <scope>NUCLEOTIDE SEQUENCE [LARGE SCALE GENOMIC DNA]</scope>
    <source>
        <strain evidence="1">FAFU-HL-1</strain>
        <tissue evidence="1">Leaf</tissue>
    </source>
</reference>
<proteinExistence type="predicted"/>
<dbReference type="EMBL" id="JADGMS010000005">
    <property type="protein sequence ID" value="KAF9682661.1"/>
    <property type="molecule type" value="Genomic_DNA"/>
</dbReference>
<evidence type="ECO:0000313" key="2">
    <source>
        <dbReference type="Proteomes" id="UP000657918"/>
    </source>
</evidence>
<name>A0A835KB50_9ROSI</name>
<organism evidence="1 2">
    <name type="scientific">Salix dunnii</name>
    <dbReference type="NCBI Taxonomy" id="1413687"/>
    <lineage>
        <taxon>Eukaryota</taxon>
        <taxon>Viridiplantae</taxon>
        <taxon>Streptophyta</taxon>
        <taxon>Embryophyta</taxon>
        <taxon>Tracheophyta</taxon>
        <taxon>Spermatophyta</taxon>
        <taxon>Magnoliopsida</taxon>
        <taxon>eudicotyledons</taxon>
        <taxon>Gunneridae</taxon>
        <taxon>Pentapetalae</taxon>
        <taxon>rosids</taxon>
        <taxon>fabids</taxon>
        <taxon>Malpighiales</taxon>
        <taxon>Salicaceae</taxon>
        <taxon>Saliceae</taxon>
        <taxon>Salix</taxon>
    </lineage>
</organism>
<dbReference type="AlphaFoldDB" id="A0A835KB50"/>
<gene>
    <name evidence="1" type="ORF">SADUNF_Sadunf05G0132000</name>
</gene>
<protein>
    <submittedName>
        <fullName evidence="1">Uncharacterized protein</fullName>
    </submittedName>
</protein>
<accession>A0A835KB50</accession>
<sequence length="103" mass="11733">MMSTKSFKGANVFMSRNLVPPEVFDALLDALKLNGADVFLCCDPSRHGPNDFHIISSPDHVLIVCFHVQKNTDHFLNKVSLAALQWMVSKYSRLALTWMKRLR</sequence>
<keyword evidence="2" id="KW-1185">Reference proteome</keyword>
<dbReference type="Proteomes" id="UP000657918">
    <property type="component" value="Unassembled WGS sequence"/>
</dbReference>
<comment type="caution">
    <text evidence="1">The sequence shown here is derived from an EMBL/GenBank/DDBJ whole genome shotgun (WGS) entry which is preliminary data.</text>
</comment>